<proteinExistence type="predicted"/>
<feature type="domain" description="FAD-binding" evidence="1">
    <location>
        <begin position="2"/>
        <end position="129"/>
    </location>
</feature>
<dbReference type="PANTHER" id="PTHR42685">
    <property type="entry name" value="GERANYLGERANYL DIPHOSPHATE REDUCTASE"/>
    <property type="match status" value="1"/>
</dbReference>
<dbReference type="Proteomes" id="UP000054705">
    <property type="component" value="Unassembled WGS sequence"/>
</dbReference>
<comment type="caution">
    <text evidence="2">The sequence shown here is derived from an EMBL/GenBank/DDBJ whole genome shotgun (WGS) entry which is preliminary data.</text>
</comment>
<protein>
    <submittedName>
        <fullName evidence="2">Dehydrogenase</fullName>
    </submittedName>
</protein>
<dbReference type="InterPro" id="IPR050407">
    <property type="entry name" value="Geranylgeranyl_reductase"/>
</dbReference>
<organism evidence="2 3">
    <name type="scientific">Pelotomaculum thermopropionicum</name>
    <dbReference type="NCBI Taxonomy" id="110500"/>
    <lineage>
        <taxon>Bacteria</taxon>
        <taxon>Bacillati</taxon>
        <taxon>Bacillota</taxon>
        <taxon>Clostridia</taxon>
        <taxon>Eubacteriales</taxon>
        <taxon>Desulfotomaculaceae</taxon>
        <taxon>Pelotomaculum</taxon>
    </lineage>
</organism>
<dbReference type="Gene3D" id="3.50.50.60">
    <property type="entry name" value="FAD/NAD(P)-binding domain"/>
    <property type="match status" value="1"/>
</dbReference>
<reference evidence="3" key="1">
    <citation type="journal article" date="2015" name="MBio">
        <title>Genome-Resolved Metagenomic Analysis Reveals Roles for Candidate Phyla and Other Microbial Community Members in Biogeochemical Transformations in Oil Reservoirs.</title>
        <authorList>
            <person name="Hu P."/>
            <person name="Tom L."/>
            <person name="Singh A."/>
            <person name="Thomas B.C."/>
            <person name="Baker B.J."/>
            <person name="Piceno Y.M."/>
            <person name="Andersen G.L."/>
            <person name="Banfield J.F."/>
        </authorList>
    </citation>
    <scope>NUCLEOTIDE SEQUENCE [LARGE SCALE GENOMIC DNA]</scope>
</reference>
<dbReference type="Pfam" id="PF01494">
    <property type="entry name" value="FAD_binding_3"/>
    <property type="match status" value="1"/>
</dbReference>
<dbReference type="EMBL" id="LGGS01000171">
    <property type="protein sequence ID" value="KUK81177.1"/>
    <property type="molecule type" value="Genomic_DNA"/>
</dbReference>
<feature type="non-terminal residue" evidence="2">
    <location>
        <position position="141"/>
    </location>
</feature>
<evidence type="ECO:0000313" key="3">
    <source>
        <dbReference type="Proteomes" id="UP000054705"/>
    </source>
</evidence>
<name>A0A117M2S9_9FIRM</name>
<dbReference type="GO" id="GO:0071949">
    <property type="term" value="F:FAD binding"/>
    <property type="evidence" value="ECO:0007669"/>
    <property type="project" value="InterPro"/>
</dbReference>
<dbReference type="SUPFAM" id="SSF51905">
    <property type="entry name" value="FAD/NAD(P)-binding domain"/>
    <property type="match status" value="1"/>
</dbReference>
<gene>
    <name evidence="2" type="ORF">XD97_0713</name>
</gene>
<accession>A0A117M2S9</accession>
<dbReference type="AlphaFoldDB" id="A0A117M2S9"/>
<dbReference type="PANTHER" id="PTHR42685:SF22">
    <property type="entry name" value="CONDITIONED MEDIUM FACTOR RECEPTOR 1"/>
    <property type="match status" value="1"/>
</dbReference>
<dbReference type="InterPro" id="IPR002938">
    <property type="entry name" value="FAD-bd"/>
</dbReference>
<dbReference type="InterPro" id="IPR036188">
    <property type="entry name" value="FAD/NAD-bd_sf"/>
</dbReference>
<sequence>MKYDVIISGAGPSGATLAYHLARAGLEVLVLEKQFFPRDKPCGGGITYKTSRLIDFPWQNAVEDTVHTLAFNFRGQSEVTVRTAIPVAYMVTRRKFDQLLAQQARSAGALIMEGAALDAIEINDGLVTVSAGGKNYQGRIF</sequence>
<evidence type="ECO:0000313" key="2">
    <source>
        <dbReference type="EMBL" id="KUK81177.1"/>
    </source>
</evidence>
<evidence type="ECO:0000259" key="1">
    <source>
        <dbReference type="Pfam" id="PF01494"/>
    </source>
</evidence>